<comment type="caution">
    <text evidence="3">The sequence shown here is derived from an EMBL/GenBank/DDBJ whole genome shotgun (WGS) entry which is preliminary data.</text>
</comment>
<proteinExistence type="predicted"/>
<dbReference type="NCBIfam" id="TIGR00976">
    <property type="entry name" value="CocE_NonD"/>
    <property type="match status" value="1"/>
</dbReference>
<dbReference type="InterPro" id="IPR050585">
    <property type="entry name" value="Xaa-Pro_dipeptidyl-ppase/CocE"/>
</dbReference>
<dbReference type="Pfam" id="PF08530">
    <property type="entry name" value="PepX_C"/>
    <property type="match status" value="1"/>
</dbReference>
<dbReference type="EMBL" id="JAGYPF010000002">
    <property type="protein sequence ID" value="MBS4212891.1"/>
    <property type="molecule type" value="Genomic_DNA"/>
</dbReference>
<dbReference type="SUPFAM" id="SSF53474">
    <property type="entry name" value="alpha/beta-Hydrolases"/>
    <property type="match status" value="1"/>
</dbReference>
<gene>
    <name evidence="3" type="ORF">KHA99_10585</name>
</gene>
<dbReference type="InterPro" id="IPR008979">
    <property type="entry name" value="Galactose-bd-like_sf"/>
</dbReference>
<reference evidence="3" key="1">
    <citation type="submission" date="2021-05" db="EMBL/GenBank/DDBJ databases">
        <title>Novel Bacillus species.</title>
        <authorList>
            <person name="Liu G."/>
        </authorList>
    </citation>
    <scope>NUCLEOTIDE SEQUENCE</scope>
    <source>
        <strain evidence="3">FJAT-49825</strain>
    </source>
</reference>
<keyword evidence="1 3" id="KW-0378">Hydrolase</keyword>
<evidence type="ECO:0000259" key="2">
    <source>
        <dbReference type="SMART" id="SM00939"/>
    </source>
</evidence>
<dbReference type="SMART" id="SM00939">
    <property type="entry name" value="PepX_C"/>
    <property type="match status" value="1"/>
</dbReference>
<dbReference type="PANTHER" id="PTHR43056:SF10">
    <property type="entry name" value="COCE_NOND FAMILY, PUTATIVE (AFU_ORTHOLOGUE AFUA_7G00600)-RELATED"/>
    <property type="match status" value="1"/>
</dbReference>
<dbReference type="InterPro" id="IPR000383">
    <property type="entry name" value="Xaa-Pro-like_dom"/>
</dbReference>
<dbReference type="Gene3D" id="2.60.120.260">
    <property type="entry name" value="Galactose-binding domain-like"/>
    <property type="match status" value="1"/>
</dbReference>
<feature type="domain" description="Xaa-Pro dipeptidyl-peptidase C-terminal" evidence="2">
    <location>
        <begin position="321"/>
        <end position="577"/>
    </location>
</feature>
<evidence type="ECO:0000313" key="3">
    <source>
        <dbReference type="EMBL" id="MBS4212891.1"/>
    </source>
</evidence>
<accession>A0A942U5N5</accession>
<dbReference type="Gene3D" id="3.40.50.1820">
    <property type="entry name" value="alpha/beta hydrolase"/>
    <property type="match status" value="1"/>
</dbReference>
<dbReference type="SUPFAM" id="SSF49785">
    <property type="entry name" value="Galactose-binding domain-like"/>
    <property type="match status" value="1"/>
</dbReference>
<dbReference type="Gene3D" id="1.10.3020.10">
    <property type="entry name" value="alpha-amino acid ester hydrolase ( Helical cap domain)"/>
    <property type="match status" value="1"/>
</dbReference>
<dbReference type="AlphaFoldDB" id="A0A942U5N5"/>
<name>A0A942U5N5_9BACI</name>
<dbReference type="GO" id="GO:0008239">
    <property type="term" value="F:dipeptidyl-peptidase activity"/>
    <property type="evidence" value="ECO:0007669"/>
    <property type="project" value="InterPro"/>
</dbReference>
<evidence type="ECO:0000313" key="4">
    <source>
        <dbReference type="Proteomes" id="UP000679749"/>
    </source>
</evidence>
<dbReference type="RefSeq" id="WP_213117979.1">
    <property type="nucleotide sequence ID" value="NZ_JAGYPF010000002.1"/>
</dbReference>
<dbReference type="InterPro" id="IPR005674">
    <property type="entry name" value="CocE/Ser_esterase"/>
</dbReference>
<dbReference type="PANTHER" id="PTHR43056">
    <property type="entry name" value="PEPTIDASE S9 PROLYL OLIGOPEPTIDASE"/>
    <property type="match status" value="1"/>
</dbReference>
<sequence length="582" mass="66515">MKIEQIVVEKNVPCRMRDGSTLYADIYRPSQEGKFPVLLTRLPYNKDLPFYSHRYLDTHRLVQHGYVVIVQDVRGRFNSEGEFYPFLYEAEDGYDTVEWAAALPYSNGKVGMFGLSYYGYTQLLAAAEQPPHLEAIVPAMTLNDWRNNSLDKGGKFLVASSETWALESVAPEYLRRKYGDSAEYAVMMEKWADTYNRIEEWYSYKPIQQWPPLKELDAAGYFFDLLEGNVTEEMGERMSILNKYKQIQVPAYHIAGWYDNLLQSTLKNFSELHKQGRGVNKLIIGPWGHGVFSSVIGERNFGLQASGDWIDGHEDLTGLHIRWFDYWLKGEHTIVEDEAPIKLFVMGVNEWRDEQEWPLARTTYVPYYLHSDGKANSRFGDGRLSVELPTKDEPKDTFVYDPSNPVPTNGGGTLYAGVQTMGPKDQRQLEERGDVLVYTSEPLAEALEVTGPVKVILWAKTDAVDTDFTAKLIDVLPDGTAFNLTDGIVRASYRNGEIQVQESYESIKDEIMQYEIELWPTSNVFLPGHQIRIEISSSNFPRFDTNLNTGHTMITSSNFNTANQTIYHQETYPSHVVLPIIK</sequence>
<dbReference type="InterPro" id="IPR029058">
    <property type="entry name" value="AB_hydrolase_fold"/>
</dbReference>
<dbReference type="InterPro" id="IPR013736">
    <property type="entry name" value="Xaa-Pro_dipept_C"/>
</dbReference>
<protein>
    <submittedName>
        <fullName evidence="3">CocE/NonD family hydrolase</fullName>
    </submittedName>
</protein>
<dbReference type="Pfam" id="PF02129">
    <property type="entry name" value="Peptidase_S15"/>
    <property type="match status" value="1"/>
</dbReference>
<evidence type="ECO:0000256" key="1">
    <source>
        <dbReference type="ARBA" id="ARBA00022801"/>
    </source>
</evidence>
<keyword evidence="4" id="KW-1185">Reference proteome</keyword>
<organism evidence="3 4">
    <name type="scientific">Neobacillus rhizophilus</name>
    <dbReference type="NCBI Taxonomy" id="2833579"/>
    <lineage>
        <taxon>Bacteria</taxon>
        <taxon>Bacillati</taxon>
        <taxon>Bacillota</taxon>
        <taxon>Bacilli</taxon>
        <taxon>Bacillales</taxon>
        <taxon>Bacillaceae</taxon>
        <taxon>Neobacillus</taxon>
    </lineage>
</organism>
<dbReference type="Proteomes" id="UP000679749">
    <property type="component" value="Unassembled WGS sequence"/>
</dbReference>